<keyword evidence="2" id="KW-0472">Membrane</keyword>
<evidence type="ECO:0000313" key="5">
    <source>
        <dbReference type="Proteomes" id="UP000562929"/>
    </source>
</evidence>
<keyword evidence="2" id="KW-1133">Transmembrane helix</keyword>
<dbReference type="EMBL" id="JAACLJ010000003">
    <property type="protein sequence ID" value="KAF4589052.1"/>
    <property type="molecule type" value="Genomic_DNA"/>
</dbReference>
<dbReference type="PROSITE" id="PS50924">
    <property type="entry name" value="MHYT"/>
    <property type="match status" value="1"/>
</dbReference>
<feature type="transmembrane region" description="Helical" evidence="2">
    <location>
        <begin position="411"/>
        <end position="433"/>
    </location>
</feature>
<feature type="transmembrane region" description="Helical" evidence="2">
    <location>
        <begin position="305"/>
        <end position="326"/>
    </location>
</feature>
<dbReference type="InterPro" id="IPR005645">
    <property type="entry name" value="FSH-like_dom"/>
</dbReference>
<keyword evidence="2" id="KW-0812">Transmembrane</keyword>
<dbReference type="Gene3D" id="3.40.50.1820">
    <property type="entry name" value="alpha/beta hydrolase"/>
    <property type="match status" value="1"/>
</dbReference>
<accession>A0A8H4VE14</accession>
<dbReference type="InterPro" id="IPR029058">
    <property type="entry name" value="AB_hydrolase_fold"/>
</dbReference>
<feature type="region of interest" description="Disordered" evidence="1">
    <location>
        <begin position="1066"/>
        <end position="1090"/>
    </location>
</feature>
<dbReference type="Pfam" id="PF03959">
    <property type="entry name" value="FSH1"/>
    <property type="match status" value="1"/>
</dbReference>
<feature type="domain" description="MHYT" evidence="3">
    <location>
        <begin position="270"/>
        <end position="469"/>
    </location>
</feature>
<dbReference type="SUPFAM" id="SSF53474">
    <property type="entry name" value="alpha/beta-Hydrolases"/>
    <property type="match status" value="1"/>
</dbReference>
<dbReference type="OrthoDB" id="264015at2759"/>
<gene>
    <name evidence="4" type="ORF">GQ602_002941</name>
</gene>
<name>A0A8H4VE14_9HYPO</name>
<feature type="transmembrane region" description="Helical" evidence="2">
    <location>
        <begin position="486"/>
        <end position="509"/>
    </location>
</feature>
<feature type="transmembrane region" description="Helical" evidence="2">
    <location>
        <begin position="373"/>
        <end position="396"/>
    </location>
</feature>
<dbReference type="PANTHER" id="PTHR35152">
    <property type="entry name" value="DOMAIN SIGNALLING PROTEIN, PUTATIVE (AFU_ORTHOLOGUE AFUA_5G11310)-RELATED"/>
    <property type="match status" value="1"/>
</dbReference>
<organism evidence="4 5">
    <name type="scientific">Ophiocordyceps camponoti-floridani</name>
    <dbReference type="NCBI Taxonomy" id="2030778"/>
    <lineage>
        <taxon>Eukaryota</taxon>
        <taxon>Fungi</taxon>
        <taxon>Dikarya</taxon>
        <taxon>Ascomycota</taxon>
        <taxon>Pezizomycotina</taxon>
        <taxon>Sordariomycetes</taxon>
        <taxon>Hypocreomycetidae</taxon>
        <taxon>Hypocreales</taxon>
        <taxon>Ophiocordycipitaceae</taxon>
        <taxon>Ophiocordyceps</taxon>
    </lineage>
</organism>
<evidence type="ECO:0000259" key="3">
    <source>
        <dbReference type="PROSITE" id="PS50924"/>
    </source>
</evidence>
<dbReference type="Proteomes" id="UP000562929">
    <property type="component" value="Unassembled WGS sequence"/>
</dbReference>
<keyword evidence="5" id="KW-1185">Reference proteome</keyword>
<dbReference type="Pfam" id="PF03707">
    <property type="entry name" value="MHYT"/>
    <property type="match status" value="2"/>
</dbReference>
<protein>
    <submittedName>
        <fullName evidence="4">MHYT domain signaling protein</fullName>
    </submittedName>
</protein>
<feature type="transmembrane region" description="Helical" evidence="2">
    <location>
        <begin position="346"/>
        <end position="366"/>
    </location>
</feature>
<evidence type="ECO:0000313" key="4">
    <source>
        <dbReference type="EMBL" id="KAF4589052.1"/>
    </source>
</evidence>
<reference evidence="4 5" key="1">
    <citation type="journal article" date="2020" name="G3 (Bethesda)">
        <title>Genetic Underpinnings of Host Manipulation by Ophiocordyceps as Revealed by Comparative Transcriptomics.</title>
        <authorList>
            <person name="Will I."/>
            <person name="Das B."/>
            <person name="Trinh T."/>
            <person name="Brachmann A."/>
            <person name="Ohm R.A."/>
            <person name="de Bekker C."/>
        </authorList>
    </citation>
    <scope>NUCLEOTIDE SEQUENCE [LARGE SCALE GENOMIC DNA]</scope>
    <source>
        <strain evidence="4 5">EC05</strain>
    </source>
</reference>
<dbReference type="AlphaFoldDB" id="A0A8H4VE14"/>
<feature type="transmembrane region" description="Helical" evidence="2">
    <location>
        <begin position="270"/>
        <end position="293"/>
    </location>
</feature>
<evidence type="ECO:0000256" key="2">
    <source>
        <dbReference type="SAM" id="Phobius"/>
    </source>
</evidence>
<comment type="caution">
    <text evidence="4">The sequence shown here is derived from an EMBL/GenBank/DDBJ whole genome shotgun (WGS) entry which is preliminary data.</text>
</comment>
<dbReference type="InterPro" id="IPR005330">
    <property type="entry name" value="MHYT_dom"/>
</dbReference>
<evidence type="ECO:0000256" key="1">
    <source>
        <dbReference type="SAM" id="MobiDB-lite"/>
    </source>
</evidence>
<dbReference type="PANTHER" id="PTHR35152:SF1">
    <property type="entry name" value="DOMAIN SIGNALLING PROTEIN, PUTATIVE (AFU_ORTHOLOGUE AFUA_5G11310)-RELATED"/>
    <property type="match status" value="1"/>
</dbReference>
<sequence length="1130" mass="125546">MKFLCLHGSYGSAANFQVQLAPFIAEVEKSTPGRFRWINGFHCVDPPTGFEDYFGTPPLYKFIEQDGVDELNSFINRLRDFPTADGPENTVRELIKGGEFYTGTCLRKCMNMILEVLESDPEIEGVLGYSEGAMIAGTLILEEQRLLLEKGRPRRLKCAIFFSGWPPVSLTGDDKVKCLLADECEDLIDIPTCHIVGCKDPYIHGAMALYDMCDPDTAELFDHGKGHTVPRDTKTIGELALSVNQAMLCSMTTTAELLDRYSGRLVPLSFHAGFVCLSYAISLVGTCSTLELLRRRTSHRGLSNLMLLVGAAISMGGIAIWSMHFIGNRAIYMLDGREDIQIAYSTGMTILSLIVPIVVLVIAFLATSVNGRIRWYSVSIAGFSSGGAISGMHYLADASISNYQAEYKMGYVAGATVISVVASTAALALFFVFEAAWKVSWWKRLGCAMVLASAVSGMHWCAAVGTSYRLLGPRNLDRGMSRQETLIMVICLSIAAGVTITASSIYSGWIRRDYASKSQQVVLAAAVFDDKGRIMVNQEGFLPTEVVTDTFIAKTHNEVFDTSHPLFQWMYRASRNWNSIAPLTDKMESHISQLSQDRYNHRIGLKLIAEDGLLVPYYDQMICELFSLAALALARKTKEDVCHMGTLWDDIFVTGNFPCSSTSPSPTLTSHQKDKSLLGDLAERGLVPSPPQYGRGCLMFLVRHVHVRRDMDKLEAAGYRFAEMHHVITTITSSMQIKNHDFADRFRIMAEATGHGNPLAAGVHLGIFAVRARVDRCGFDVLVRREARNLLPSVRLPLRRLEPWHHELLCRLRGQTPSAIIRSLYSFGKQGSREAHFASVMRHAIRGLRDLIGDEESFATVTLMSQVVQVPCFSDDTLRLSTSSLIAFRIVLPIHATAPSLTCDFVPLSFFQTQQMVYKGSAHHVEFSHKVHRELSSFLHVAPRQARNKGQRRPFPRRAMAWIRRWRSSRCVDDDVVLQSSIKSQKRLSAVADSNGWPRAPSDEMSFNDWLKRQSSSFPSPVASLGAFSQEDLSPYREKRYGGIMISQEITVDVEKMPNVLTTELSLNSQTGDKSNPETPSSLDETPSSTRTKYFSTAFGEHSAKAALEQEGSGFVNKLLVLCMDNKANG</sequence>
<proteinExistence type="predicted"/>